<proteinExistence type="predicted"/>
<reference evidence="2 3" key="1">
    <citation type="submission" date="2018-01" db="EMBL/GenBank/DDBJ databases">
        <authorList>
            <person name="Fu G.-Y."/>
        </authorList>
    </citation>
    <scope>NUCLEOTIDE SEQUENCE [LARGE SCALE GENOMIC DNA]</scope>
    <source>
        <strain evidence="2 3">SY39</strain>
    </source>
</reference>
<accession>A0A2I6S3P0</accession>
<evidence type="ECO:0000259" key="1">
    <source>
        <dbReference type="Pfam" id="PF02954"/>
    </source>
</evidence>
<evidence type="ECO:0000313" key="3">
    <source>
        <dbReference type="Proteomes" id="UP000242205"/>
    </source>
</evidence>
<dbReference type="AlphaFoldDB" id="A0A2I6S3P0"/>
<protein>
    <recommendedName>
        <fullName evidence="1">DNA binding HTH domain-containing protein</fullName>
    </recommendedName>
</protein>
<evidence type="ECO:0000313" key="2">
    <source>
        <dbReference type="EMBL" id="AUN93884.1"/>
    </source>
</evidence>
<feature type="domain" description="DNA binding HTH" evidence="1">
    <location>
        <begin position="6"/>
        <end position="25"/>
    </location>
</feature>
<dbReference type="Proteomes" id="UP000242205">
    <property type="component" value="Chromosome"/>
</dbReference>
<organism evidence="2 3">
    <name type="scientific">Pseudazoarcus pumilus</name>
    <dbReference type="NCBI Taxonomy" id="2067960"/>
    <lineage>
        <taxon>Bacteria</taxon>
        <taxon>Pseudomonadati</taxon>
        <taxon>Pseudomonadota</taxon>
        <taxon>Betaproteobacteria</taxon>
        <taxon>Rhodocyclales</taxon>
        <taxon>Zoogloeaceae</taxon>
        <taxon>Pseudazoarcus</taxon>
    </lineage>
</organism>
<name>A0A2I6S3P0_9RHOO</name>
<sequence length="28" mass="3526">MRFLDEAARRLGMTLRQLRYRLQKWGME</sequence>
<keyword evidence="3" id="KW-1185">Reference proteome</keyword>
<dbReference type="InterPro" id="IPR002197">
    <property type="entry name" value="HTH_Fis"/>
</dbReference>
<gene>
    <name evidence="2" type="ORF">C0099_02355</name>
</gene>
<dbReference type="GO" id="GO:0043565">
    <property type="term" value="F:sequence-specific DNA binding"/>
    <property type="evidence" value="ECO:0007669"/>
    <property type="project" value="InterPro"/>
</dbReference>
<dbReference type="EMBL" id="CP025682">
    <property type="protein sequence ID" value="AUN93884.1"/>
    <property type="molecule type" value="Genomic_DNA"/>
</dbReference>
<dbReference type="Pfam" id="PF02954">
    <property type="entry name" value="HTH_8"/>
    <property type="match status" value="1"/>
</dbReference>
<dbReference type="Gene3D" id="1.10.10.60">
    <property type="entry name" value="Homeodomain-like"/>
    <property type="match status" value="1"/>
</dbReference>
<dbReference type="KEGG" id="atw:C0099_02355"/>